<keyword evidence="3" id="KW-1185">Reference proteome</keyword>
<accession>A0A7W9DBD8</accession>
<dbReference type="Proteomes" id="UP000523863">
    <property type="component" value="Unassembled WGS sequence"/>
</dbReference>
<gene>
    <name evidence="2" type="ORF">BKA12_001076</name>
</gene>
<protein>
    <submittedName>
        <fullName evidence="2">Uncharacterized protein</fullName>
    </submittedName>
</protein>
<keyword evidence="1" id="KW-0812">Transmembrane</keyword>
<dbReference type="EMBL" id="JACHBL010000001">
    <property type="protein sequence ID" value="MBB5597996.1"/>
    <property type="molecule type" value="Genomic_DNA"/>
</dbReference>
<comment type="caution">
    <text evidence="2">The sequence shown here is derived from an EMBL/GenBank/DDBJ whole genome shotgun (WGS) entry which is preliminary data.</text>
</comment>
<name>A0A7W9DBD8_9MICC</name>
<keyword evidence="1" id="KW-1133">Transmembrane helix</keyword>
<proteinExistence type="predicted"/>
<organism evidence="2 3">
    <name type="scientific">Neomicrococcus lactis</name>
    <dbReference type="NCBI Taxonomy" id="732241"/>
    <lineage>
        <taxon>Bacteria</taxon>
        <taxon>Bacillati</taxon>
        <taxon>Actinomycetota</taxon>
        <taxon>Actinomycetes</taxon>
        <taxon>Micrococcales</taxon>
        <taxon>Micrococcaceae</taxon>
        <taxon>Neomicrococcus</taxon>
    </lineage>
</organism>
<sequence>MSLTLLTRELKIWLSDASRSVSMWVPVFVLGFIVAIGWMSGLLRDEAYL</sequence>
<evidence type="ECO:0000256" key="1">
    <source>
        <dbReference type="SAM" id="Phobius"/>
    </source>
</evidence>
<dbReference type="AlphaFoldDB" id="A0A7W9DBD8"/>
<feature type="transmembrane region" description="Helical" evidence="1">
    <location>
        <begin position="21"/>
        <end position="43"/>
    </location>
</feature>
<keyword evidence="1" id="KW-0472">Membrane</keyword>
<reference evidence="2 3" key="1">
    <citation type="submission" date="2020-08" db="EMBL/GenBank/DDBJ databases">
        <title>Sequencing the genomes of 1000 actinobacteria strains.</title>
        <authorList>
            <person name="Klenk H.-P."/>
        </authorList>
    </citation>
    <scope>NUCLEOTIDE SEQUENCE [LARGE SCALE GENOMIC DNA]</scope>
    <source>
        <strain evidence="2 3">DSM 23694</strain>
    </source>
</reference>
<evidence type="ECO:0000313" key="2">
    <source>
        <dbReference type="EMBL" id="MBB5597996.1"/>
    </source>
</evidence>
<evidence type="ECO:0000313" key="3">
    <source>
        <dbReference type="Proteomes" id="UP000523863"/>
    </source>
</evidence>